<accession>A0A4R2LLH7</accession>
<dbReference type="Gene3D" id="3.30.1180.10">
    <property type="match status" value="1"/>
</dbReference>
<dbReference type="Pfam" id="PF02645">
    <property type="entry name" value="DegV"/>
    <property type="match status" value="1"/>
</dbReference>
<dbReference type="GO" id="GO:0008289">
    <property type="term" value="F:lipid binding"/>
    <property type="evidence" value="ECO:0007669"/>
    <property type="project" value="UniProtKB-KW"/>
</dbReference>
<evidence type="ECO:0000313" key="3">
    <source>
        <dbReference type="Proteomes" id="UP000295711"/>
    </source>
</evidence>
<dbReference type="InterPro" id="IPR003797">
    <property type="entry name" value="DegV"/>
</dbReference>
<dbReference type="RefSeq" id="WP_132087915.1">
    <property type="nucleotide sequence ID" value="NZ_JANKAQ010000002.1"/>
</dbReference>
<comment type="caution">
    <text evidence="2">The sequence shown here is derived from an EMBL/GenBank/DDBJ whole genome shotgun (WGS) entry which is preliminary data.</text>
</comment>
<dbReference type="InterPro" id="IPR043168">
    <property type="entry name" value="DegV_C"/>
</dbReference>
<dbReference type="PROSITE" id="PS51482">
    <property type="entry name" value="DEGV"/>
    <property type="match status" value="1"/>
</dbReference>
<reference evidence="2 3" key="1">
    <citation type="submission" date="2019-03" db="EMBL/GenBank/DDBJ databases">
        <title>Genomic Encyclopedia of Type Strains, Phase IV (KMG-IV): sequencing the most valuable type-strain genomes for metagenomic binning, comparative biology and taxonomic classification.</title>
        <authorList>
            <person name="Goeker M."/>
        </authorList>
    </citation>
    <scope>NUCLEOTIDE SEQUENCE [LARGE SCALE GENOMIC DNA]</scope>
    <source>
        <strain evidence="2 3">DSM 28559</strain>
    </source>
</reference>
<dbReference type="PANTHER" id="PTHR33434">
    <property type="entry name" value="DEGV DOMAIN-CONTAINING PROTEIN DR_1986-RELATED"/>
    <property type="match status" value="1"/>
</dbReference>
<protein>
    <submittedName>
        <fullName evidence="2">DegV family protein with EDD domain</fullName>
    </submittedName>
</protein>
<gene>
    <name evidence="2" type="ORF">EV212_101348</name>
</gene>
<proteinExistence type="predicted"/>
<dbReference type="PANTHER" id="PTHR33434:SF2">
    <property type="entry name" value="FATTY ACID-BINDING PROTEIN TM_1468"/>
    <property type="match status" value="1"/>
</dbReference>
<dbReference type="EMBL" id="SLXA01000001">
    <property type="protein sequence ID" value="TCO86557.1"/>
    <property type="molecule type" value="Genomic_DNA"/>
</dbReference>
<dbReference type="Gene3D" id="3.40.50.10170">
    <property type="match status" value="1"/>
</dbReference>
<organism evidence="2 3">
    <name type="scientific">Frisingicoccus caecimuris</name>
    <dbReference type="NCBI Taxonomy" id="1796636"/>
    <lineage>
        <taxon>Bacteria</taxon>
        <taxon>Bacillati</taxon>
        <taxon>Bacillota</taxon>
        <taxon>Clostridia</taxon>
        <taxon>Lachnospirales</taxon>
        <taxon>Lachnospiraceae</taxon>
        <taxon>Frisingicoccus</taxon>
    </lineage>
</organism>
<dbReference type="OrthoDB" id="9781230at2"/>
<dbReference type="Proteomes" id="UP000295711">
    <property type="component" value="Unassembled WGS sequence"/>
</dbReference>
<dbReference type="InterPro" id="IPR050270">
    <property type="entry name" value="DegV_domain_contain"/>
</dbReference>
<keyword evidence="3" id="KW-1185">Reference proteome</keyword>
<dbReference type="SUPFAM" id="SSF82549">
    <property type="entry name" value="DAK1/DegV-like"/>
    <property type="match status" value="1"/>
</dbReference>
<dbReference type="NCBIfam" id="TIGR00762">
    <property type="entry name" value="DegV"/>
    <property type="match status" value="1"/>
</dbReference>
<dbReference type="AlphaFoldDB" id="A0A4R2LLH7"/>
<evidence type="ECO:0000256" key="1">
    <source>
        <dbReference type="ARBA" id="ARBA00023121"/>
    </source>
</evidence>
<name>A0A4R2LLH7_9FIRM</name>
<keyword evidence="1" id="KW-0446">Lipid-binding</keyword>
<sequence length="304" mass="33917">MKTNFCVVSDGSCDLPEQTLKEHNISVVHFLVSFDGKTYQREGIDIELKDFYQRMVDHPNIIPKTATPSPQDFYAAFEARAKEGQDIICICISTKLSSSVQSAEIAAQMLKEKYPDIRVVVLDSLCATLMQAVYVLEVCRMRDAGYSLDHTVEMIKRLGKTARILFTVGDLHYLQKGGRIGKVTSIAGNLLNVKPLITLQDGEIHSSGIRRGRRKSLNGIIDLLINYCKDYNCAPTDCNIIIGYCHDYEEAVRFQKLTEERLCETFGNQISVPLCPIGATIGVHAGPYSIGYGVIQRSDFITHV</sequence>
<evidence type="ECO:0000313" key="2">
    <source>
        <dbReference type="EMBL" id="TCO86557.1"/>
    </source>
</evidence>